<proteinExistence type="inferred from homology"/>
<keyword evidence="17" id="KW-1133">Transmembrane helix</keyword>
<dbReference type="Pfam" id="PF10250">
    <property type="entry name" value="O-FucT"/>
    <property type="match status" value="1"/>
</dbReference>
<evidence type="ECO:0000256" key="16">
    <source>
        <dbReference type="ARBA" id="ARBA00048647"/>
    </source>
</evidence>
<dbReference type="OrthoDB" id="10050276at2759"/>
<evidence type="ECO:0000256" key="18">
    <source>
        <dbReference type="SAM" id="SignalP"/>
    </source>
</evidence>
<evidence type="ECO:0000313" key="19">
    <source>
        <dbReference type="EMBL" id="KRT82075.1"/>
    </source>
</evidence>
<dbReference type="Proteomes" id="UP000051574">
    <property type="component" value="Unassembled WGS sequence"/>
</dbReference>
<keyword evidence="17" id="KW-0472">Membrane</keyword>
<dbReference type="EC" id="2.4.1.221" evidence="4"/>
<dbReference type="InterPro" id="IPR019378">
    <property type="entry name" value="GDP-Fuc_O-FucTrfase"/>
</dbReference>
<feature type="non-terminal residue" evidence="19">
    <location>
        <position position="274"/>
    </location>
</feature>
<accession>A0A0T6B4I9</accession>
<evidence type="ECO:0000256" key="11">
    <source>
        <dbReference type="ARBA" id="ARBA00023180"/>
    </source>
</evidence>
<dbReference type="AlphaFoldDB" id="A0A0T6B4I9"/>
<keyword evidence="10" id="KW-1015">Disulfide bond</keyword>
<name>A0A0T6B4I9_9SCAR</name>
<evidence type="ECO:0000256" key="15">
    <source>
        <dbReference type="ARBA" id="ARBA00047273"/>
    </source>
</evidence>
<dbReference type="GO" id="GO:0006004">
    <property type="term" value="P:fucose metabolic process"/>
    <property type="evidence" value="ECO:0007669"/>
    <property type="project" value="UniProtKB-KW"/>
</dbReference>
<dbReference type="CDD" id="cd11302">
    <property type="entry name" value="O-FucT-1"/>
    <property type="match status" value="1"/>
</dbReference>
<feature type="transmembrane region" description="Helical" evidence="17">
    <location>
        <begin position="183"/>
        <end position="205"/>
    </location>
</feature>
<dbReference type="InterPro" id="IPR039922">
    <property type="entry name" value="POFUT1"/>
</dbReference>
<dbReference type="GO" id="GO:0007219">
    <property type="term" value="P:Notch signaling pathway"/>
    <property type="evidence" value="ECO:0007669"/>
    <property type="project" value="UniProtKB-KW"/>
</dbReference>
<dbReference type="GO" id="GO:0005783">
    <property type="term" value="C:endoplasmic reticulum"/>
    <property type="evidence" value="ECO:0007669"/>
    <property type="project" value="UniProtKB-SubCell"/>
</dbReference>
<evidence type="ECO:0000256" key="2">
    <source>
        <dbReference type="ARBA" id="ARBA00004922"/>
    </source>
</evidence>
<dbReference type="GO" id="GO:0046922">
    <property type="term" value="F:peptide-O-fucosyltransferase activity"/>
    <property type="evidence" value="ECO:0007669"/>
    <property type="project" value="UniProtKB-EC"/>
</dbReference>
<dbReference type="EMBL" id="LJIG01009940">
    <property type="protein sequence ID" value="KRT82075.1"/>
    <property type="molecule type" value="Genomic_DNA"/>
</dbReference>
<gene>
    <name evidence="19" type="ORF">AMK59_3118</name>
</gene>
<sequence length="274" mass="31299">MVFLLLLFLITISSGTQFDSRGYILYCPCMGRFGNQADHFLGALGFAHGLNRTLVLPAWVEYRYGESKSQQVPFNAYFKVKALEEYHEVITIERFMGEIAPTLWPSEKRISFCYMARGDGNSCNAKDGNPFGPFWDTYGVDFVGSEYYGPSNYDIYHHNMAEEWNNKYPAQIWPVLAFTGSKLILLIINFILLCYSLGAPASFPVQLENRDLHKYLKWSEKIDNEAEDFIKKVLPKGAFVGIHLRNGIDWVRACKHVPTSPNLFSAPQCLGYRN</sequence>
<reference evidence="19 20" key="1">
    <citation type="submission" date="2015-09" db="EMBL/GenBank/DDBJ databases">
        <title>Draft genome of the scarab beetle Oryctes borbonicus.</title>
        <authorList>
            <person name="Meyer J.M."/>
            <person name="Markov G.V."/>
            <person name="Baskaran P."/>
            <person name="Herrmann M."/>
            <person name="Sommer R.J."/>
            <person name="Roedelsperger C."/>
        </authorList>
    </citation>
    <scope>NUCLEOTIDE SEQUENCE [LARGE SCALE GENOMIC DNA]</scope>
    <source>
        <strain evidence="19">OB123</strain>
        <tissue evidence="19">Whole animal</tissue>
    </source>
</reference>
<keyword evidence="17" id="KW-0812">Transmembrane</keyword>
<evidence type="ECO:0000256" key="12">
    <source>
        <dbReference type="ARBA" id="ARBA00023253"/>
    </source>
</evidence>
<evidence type="ECO:0000256" key="13">
    <source>
        <dbReference type="ARBA" id="ARBA00023277"/>
    </source>
</evidence>
<evidence type="ECO:0000256" key="8">
    <source>
        <dbReference type="ARBA" id="ARBA00022824"/>
    </source>
</evidence>
<evidence type="ECO:0000256" key="3">
    <source>
        <dbReference type="ARBA" id="ARBA00010626"/>
    </source>
</evidence>
<evidence type="ECO:0000256" key="17">
    <source>
        <dbReference type="SAM" id="Phobius"/>
    </source>
</evidence>
<dbReference type="Gene3D" id="3.40.50.11350">
    <property type="match status" value="1"/>
</dbReference>
<keyword evidence="9" id="KW-0914">Notch signaling pathway</keyword>
<comment type="catalytic activity">
    <reaction evidence="16">
        <text>L-seryl-[protein] + GDP-beta-L-fucose = 3-O-(alpha-L-fucosyl)-L-seryl-[protein] + GDP + H(+)</text>
        <dbReference type="Rhea" id="RHEA:63644"/>
        <dbReference type="Rhea" id="RHEA-COMP:9863"/>
        <dbReference type="Rhea" id="RHEA-COMP:17914"/>
        <dbReference type="ChEBI" id="CHEBI:15378"/>
        <dbReference type="ChEBI" id="CHEBI:29999"/>
        <dbReference type="ChEBI" id="CHEBI:57273"/>
        <dbReference type="ChEBI" id="CHEBI:58189"/>
        <dbReference type="ChEBI" id="CHEBI:189632"/>
        <dbReference type="EC" id="2.4.1.221"/>
    </reaction>
    <physiologicalReaction direction="left-to-right" evidence="16">
        <dbReference type="Rhea" id="RHEA:63645"/>
    </physiologicalReaction>
</comment>
<feature type="signal peptide" evidence="18">
    <location>
        <begin position="1"/>
        <end position="15"/>
    </location>
</feature>
<comment type="caution">
    <text evidence="19">The sequence shown here is derived from an EMBL/GenBank/DDBJ whole genome shotgun (WGS) entry which is preliminary data.</text>
</comment>
<keyword evidence="13" id="KW-0119">Carbohydrate metabolism</keyword>
<evidence type="ECO:0000256" key="4">
    <source>
        <dbReference type="ARBA" id="ARBA00012196"/>
    </source>
</evidence>
<comment type="catalytic activity">
    <reaction evidence="15">
        <text>L-threonyl-[protein] + GDP-beta-L-fucose = 3-O-(alpha-L-fucosyl)-L-threonyl-[protein] + GDP + H(+)</text>
        <dbReference type="Rhea" id="RHEA:70491"/>
        <dbReference type="Rhea" id="RHEA-COMP:11060"/>
        <dbReference type="Rhea" id="RHEA-COMP:17915"/>
        <dbReference type="ChEBI" id="CHEBI:15378"/>
        <dbReference type="ChEBI" id="CHEBI:30013"/>
        <dbReference type="ChEBI" id="CHEBI:57273"/>
        <dbReference type="ChEBI" id="CHEBI:58189"/>
        <dbReference type="ChEBI" id="CHEBI:189631"/>
        <dbReference type="EC" id="2.4.1.221"/>
    </reaction>
    <physiologicalReaction direction="left-to-right" evidence="15">
        <dbReference type="Rhea" id="RHEA:70492"/>
    </physiologicalReaction>
</comment>
<dbReference type="Gene3D" id="3.40.50.11340">
    <property type="match status" value="1"/>
</dbReference>
<evidence type="ECO:0000256" key="5">
    <source>
        <dbReference type="ARBA" id="ARBA00021745"/>
    </source>
</evidence>
<evidence type="ECO:0000256" key="14">
    <source>
        <dbReference type="ARBA" id="ARBA00033080"/>
    </source>
</evidence>
<comment type="similarity">
    <text evidence="3">Belongs to the glycosyltransferase 65 family.</text>
</comment>
<evidence type="ECO:0000256" key="6">
    <source>
        <dbReference type="ARBA" id="ARBA00022676"/>
    </source>
</evidence>
<dbReference type="PANTHER" id="PTHR21420">
    <property type="entry name" value="GDP-FUCOSE PROTEIN O-FUCOSYLTRANSFERASE 1"/>
    <property type="match status" value="1"/>
</dbReference>
<evidence type="ECO:0000256" key="10">
    <source>
        <dbReference type="ARBA" id="ARBA00023157"/>
    </source>
</evidence>
<evidence type="ECO:0000256" key="9">
    <source>
        <dbReference type="ARBA" id="ARBA00022976"/>
    </source>
</evidence>
<comment type="pathway">
    <text evidence="2">Protein modification; protein glycosylation.</text>
</comment>
<keyword evidence="18" id="KW-0732">Signal</keyword>
<organism evidence="19 20">
    <name type="scientific">Oryctes borbonicus</name>
    <dbReference type="NCBI Taxonomy" id="1629725"/>
    <lineage>
        <taxon>Eukaryota</taxon>
        <taxon>Metazoa</taxon>
        <taxon>Ecdysozoa</taxon>
        <taxon>Arthropoda</taxon>
        <taxon>Hexapoda</taxon>
        <taxon>Insecta</taxon>
        <taxon>Pterygota</taxon>
        <taxon>Neoptera</taxon>
        <taxon>Endopterygota</taxon>
        <taxon>Coleoptera</taxon>
        <taxon>Polyphaga</taxon>
        <taxon>Scarabaeiformia</taxon>
        <taxon>Scarabaeidae</taxon>
        <taxon>Dynastinae</taxon>
        <taxon>Oryctes</taxon>
    </lineage>
</organism>
<keyword evidence="7" id="KW-0808">Transferase</keyword>
<keyword evidence="8" id="KW-0256">Endoplasmic reticulum</keyword>
<comment type="subcellular location">
    <subcellularLocation>
        <location evidence="1">Endoplasmic reticulum</location>
    </subcellularLocation>
</comment>
<keyword evidence="20" id="KW-1185">Reference proteome</keyword>
<evidence type="ECO:0000256" key="7">
    <source>
        <dbReference type="ARBA" id="ARBA00022679"/>
    </source>
</evidence>
<feature type="chain" id="PRO_5013108181" description="GDP-fucose protein O-fucosyltransferase 1" evidence="18">
    <location>
        <begin position="16"/>
        <end position="274"/>
    </location>
</feature>
<dbReference type="UniPathway" id="UPA00378"/>
<protein>
    <recommendedName>
        <fullName evidence="5">GDP-fucose protein O-fucosyltransferase 1</fullName>
        <ecNumber evidence="4">2.4.1.221</ecNumber>
    </recommendedName>
    <alternativeName>
        <fullName evidence="14">Peptide-O-fucosyltransferase 1</fullName>
    </alternativeName>
</protein>
<dbReference type="PANTHER" id="PTHR21420:SF10">
    <property type="entry name" value="GDP-FUCOSE PROTEIN O-FUCOSYLTRANSFERASE 1"/>
    <property type="match status" value="1"/>
</dbReference>
<keyword evidence="11" id="KW-0325">Glycoprotein</keyword>
<keyword evidence="6" id="KW-0328">Glycosyltransferase</keyword>
<evidence type="ECO:0000313" key="20">
    <source>
        <dbReference type="Proteomes" id="UP000051574"/>
    </source>
</evidence>
<keyword evidence="12" id="KW-0294">Fucose metabolism</keyword>
<evidence type="ECO:0000256" key="1">
    <source>
        <dbReference type="ARBA" id="ARBA00004240"/>
    </source>
</evidence>